<dbReference type="OrthoDB" id="10168519at2759"/>
<feature type="region of interest" description="Disordered" evidence="1">
    <location>
        <begin position="98"/>
        <end position="134"/>
    </location>
</feature>
<dbReference type="PANTHER" id="PTHR15077">
    <property type="entry name" value="FAS-ASSOCIATING DEATH DOMAIN-CONTAINING PROTEIN FADD"/>
    <property type="match status" value="1"/>
</dbReference>
<dbReference type="GeneID" id="109475980"/>
<keyword evidence="3" id="KW-1185">Reference proteome</keyword>
<dbReference type="PROSITE" id="PS50017">
    <property type="entry name" value="DEATH_DOMAIN"/>
    <property type="match status" value="3"/>
</dbReference>
<dbReference type="InterPro" id="IPR000488">
    <property type="entry name" value="Death_dom"/>
</dbReference>
<feature type="domain" description="Death" evidence="2">
    <location>
        <begin position="27"/>
        <end position="96"/>
    </location>
</feature>
<dbReference type="Proteomes" id="UP000515135">
    <property type="component" value="Unplaced"/>
</dbReference>
<organism evidence="3 4">
    <name type="scientific">Branchiostoma belcheri</name>
    <name type="common">Amphioxus</name>
    <dbReference type="NCBI Taxonomy" id="7741"/>
    <lineage>
        <taxon>Eukaryota</taxon>
        <taxon>Metazoa</taxon>
        <taxon>Chordata</taxon>
        <taxon>Cephalochordata</taxon>
        <taxon>Leptocardii</taxon>
        <taxon>Amphioxiformes</taxon>
        <taxon>Branchiostomatidae</taxon>
        <taxon>Branchiostoma</taxon>
    </lineage>
</organism>
<feature type="compositionally biased region" description="Polar residues" evidence="1">
    <location>
        <begin position="359"/>
        <end position="370"/>
    </location>
</feature>
<feature type="domain" description="Death" evidence="2">
    <location>
        <begin position="562"/>
        <end position="644"/>
    </location>
</feature>
<feature type="compositionally biased region" description="Basic residues" evidence="1">
    <location>
        <begin position="98"/>
        <end position="110"/>
    </location>
</feature>
<feature type="domain" description="Death" evidence="2">
    <location>
        <begin position="154"/>
        <end position="219"/>
    </location>
</feature>
<gene>
    <name evidence="4" type="primary">LOC109475980</name>
</gene>
<evidence type="ECO:0000259" key="2">
    <source>
        <dbReference type="PROSITE" id="PS50017"/>
    </source>
</evidence>
<dbReference type="CDD" id="cd01670">
    <property type="entry name" value="Death"/>
    <property type="match status" value="3"/>
</dbReference>
<dbReference type="RefSeq" id="XP_019632346.1">
    <property type="nucleotide sequence ID" value="XM_019776787.1"/>
</dbReference>
<feature type="region of interest" description="Disordered" evidence="1">
    <location>
        <begin position="292"/>
        <end position="370"/>
    </location>
</feature>
<dbReference type="KEGG" id="bbel:109475980"/>
<feature type="compositionally biased region" description="Low complexity" evidence="1">
    <location>
        <begin position="310"/>
        <end position="335"/>
    </location>
</feature>
<proteinExistence type="predicted"/>
<evidence type="ECO:0000313" key="4">
    <source>
        <dbReference type="RefSeq" id="XP_019632346.1"/>
    </source>
</evidence>
<dbReference type="InterPro" id="IPR011029">
    <property type="entry name" value="DEATH-like_dom_sf"/>
</dbReference>
<evidence type="ECO:0000313" key="3">
    <source>
        <dbReference type="Proteomes" id="UP000515135"/>
    </source>
</evidence>
<dbReference type="AlphaFoldDB" id="A0A6P4ZRU8"/>
<sequence length="692" mass="78169">MAEGQRDSHSDDMQKYFDKVITEVSNKWDDLARKLGFSDNQIDVIHGSRTDQDHRCREMLRRWRNKNGKKATLQVLKKALINIDERLTAESLEVLGKKTRQKRERKRKAKQPHEDSSEESSSMGNDLHAGSAPSHPYFPPVAKAVGSLWVKFASEQLSLTAEHIVNIQVQHPSSTERQALQALELWRDRHGRKACRVRLAGALRRGGFQHAADEVDRYGSQEVNTGNNELTTEFKPAYMCIPYHGLHRTEPTHKKRKTQDSSRCSVQFKQELIQSYHVACAESNGTIIRNTMEQTTGSSSNGTQNLIGKTENGNETNLTTTWSSQHHESSSSTSGDESESDKDYCGHQGKHPQKMKVETNASSSGGNTQSTESIYHTILQMANNIFKTSDEFPKTGQDLGNSTTAIVIKTEDDNRTKLSTQVKSEIRKRVNDKIAEVANKILERKLFDKKCRYTLHKMVRCFERFNAALRKAETGCVLCHLDFADICCYDTFWRGYSDGSLSDTLTRELITGDMRTAEGGADLYIHVRVLHSATEEGDFSDQETDTFGVEVKEESELCFTELDRQLATVADHLGSMWERVALSLGFTTHYIRDLTARQPPSLRPRQLICDWMERNAGDITLDQLVQALRNAGIHQVADAAASGQLFEKAVHGQAEKEKPEDDMDATRPDRKSDYINLFRQNVEKGVMCITCN</sequence>
<feature type="region of interest" description="Disordered" evidence="1">
    <location>
        <begin position="649"/>
        <end position="670"/>
    </location>
</feature>
<dbReference type="PANTHER" id="PTHR15077:SF9">
    <property type="entry name" value="C-TERMINAL OF ROC (COR) DOMAIN-CONTAINING PROTEIN"/>
    <property type="match status" value="1"/>
</dbReference>
<accession>A0A6P4ZRU8</accession>
<protein>
    <submittedName>
        <fullName evidence="4">Uncharacterized protein LOC109475980</fullName>
    </submittedName>
</protein>
<name>A0A6P4ZRU8_BRABE</name>
<dbReference type="FunFam" id="1.10.533.10:FF:000087">
    <property type="entry name" value="Uncharacterized protein"/>
    <property type="match status" value="1"/>
</dbReference>
<dbReference type="GO" id="GO:0007165">
    <property type="term" value="P:signal transduction"/>
    <property type="evidence" value="ECO:0007669"/>
    <property type="project" value="InterPro"/>
</dbReference>
<dbReference type="Pfam" id="PF00531">
    <property type="entry name" value="Death"/>
    <property type="match status" value="3"/>
</dbReference>
<dbReference type="SUPFAM" id="SSF47986">
    <property type="entry name" value="DEATH domain"/>
    <property type="match status" value="3"/>
</dbReference>
<dbReference type="InterPro" id="IPR016729">
    <property type="entry name" value="FADD"/>
</dbReference>
<reference evidence="4" key="1">
    <citation type="submission" date="2025-08" db="UniProtKB">
        <authorList>
            <consortium name="RefSeq"/>
        </authorList>
    </citation>
    <scope>IDENTIFICATION</scope>
    <source>
        <tissue evidence="4">Gonad</tissue>
    </source>
</reference>
<dbReference type="SMART" id="SM00005">
    <property type="entry name" value="DEATH"/>
    <property type="match status" value="3"/>
</dbReference>
<evidence type="ECO:0000256" key="1">
    <source>
        <dbReference type="SAM" id="MobiDB-lite"/>
    </source>
</evidence>
<feature type="compositionally biased region" description="Polar residues" evidence="1">
    <location>
        <begin position="292"/>
        <end position="307"/>
    </location>
</feature>
<dbReference type="Gene3D" id="1.10.533.10">
    <property type="entry name" value="Death Domain, Fas"/>
    <property type="match status" value="3"/>
</dbReference>